<dbReference type="EMBL" id="KL363242">
    <property type="protein sequence ID" value="KFD51213.1"/>
    <property type="molecule type" value="Genomic_DNA"/>
</dbReference>
<gene>
    <name evidence="1" type="ORF">M513_07977</name>
    <name evidence="2" type="ORF">M514_07977</name>
</gene>
<dbReference type="Proteomes" id="UP000030764">
    <property type="component" value="Unassembled WGS sequence"/>
</dbReference>
<dbReference type="AlphaFoldDB" id="A0A085N3N8"/>
<evidence type="ECO:0000313" key="2">
    <source>
        <dbReference type="EMBL" id="KFD64084.1"/>
    </source>
</evidence>
<reference evidence="2 3" key="1">
    <citation type="journal article" date="2014" name="Nat. Genet.">
        <title>Genome and transcriptome of the porcine whipworm Trichuris suis.</title>
        <authorList>
            <person name="Jex A.R."/>
            <person name="Nejsum P."/>
            <person name="Schwarz E.M."/>
            <person name="Hu L."/>
            <person name="Young N.D."/>
            <person name="Hall R.S."/>
            <person name="Korhonen P.K."/>
            <person name="Liao S."/>
            <person name="Thamsborg S."/>
            <person name="Xia J."/>
            <person name="Xu P."/>
            <person name="Wang S."/>
            <person name="Scheerlinck J.P."/>
            <person name="Hofmann A."/>
            <person name="Sternberg P.W."/>
            <person name="Wang J."/>
            <person name="Gasser R.B."/>
        </authorList>
    </citation>
    <scope>NUCLEOTIDE SEQUENCE [LARGE SCALE GENOMIC DNA]</scope>
    <source>
        <strain evidence="2">DCEP-RM93F</strain>
        <strain evidence="1">DCEP-RM93M</strain>
    </source>
</reference>
<dbReference type="Proteomes" id="UP000030758">
    <property type="component" value="Unassembled WGS sequence"/>
</dbReference>
<keyword evidence="3" id="KW-1185">Reference proteome</keyword>
<dbReference type="EMBL" id="KL367562">
    <property type="protein sequence ID" value="KFD64084.1"/>
    <property type="molecule type" value="Genomic_DNA"/>
</dbReference>
<organism evidence="2">
    <name type="scientific">Trichuris suis</name>
    <name type="common">pig whipworm</name>
    <dbReference type="NCBI Taxonomy" id="68888"/>
    <lineage>
        <taxon>Eukaryota</taxon>
        <taxon>Metazoa</taxon>
        <taxon>Ecdysozoa</taxon>
        <taxon>Nematoda</taxon>
        <taxon>Enoplea</taxon>
        <taxon>Dorylaimia</taxon>
        <taxon>Trichinellida</taxon>
        <taxon>Trichuridae</taxon>
        <taxon>Trichuris</taxon>
    </lineage>
</organism>
<protein>
    <submittedName>
        <fullName evidence="2">Uncharacterized protein</fullName>
    </submittedName>
</protein>
<accession>A0A085N3N8</accession>
<evidence type="ECO:0000313" key="1">
    <source>
        <dbReference type="EMBL" id="KFD51213.1"/>
    </source>
</evidence>
<proteinExistence type="predicted"/>
<sequence>MRCVWLRLAPESISVDYELASMNAAKAVVIAAPVCCSFNIFSNTKSRLAEQGLLTRYRSDAEIPLHV</sequence>
<evidence type="ECO:0000313" key="3">
    <source>
        <dbReference type="Proteomes" id="UP000030764"/>
    </source>
</evidence>
<name>A0A085N3N8_9BILA</name>